<dbReference type="AlphaFoldDB" id="A0AAY4AE14"/>
<keyword evidence="8" id="KW-1185">Reference proteome</keyword>
<feature type="region of interest" description="Disordered" evidence="6">
    <location>
        <begin position="18"/>
        <end position="87"/>
    </location>
</feature>
<dbReference type="GO" id="GO:0005737">
    <property type="term" value="C:cytoplasm"/>
    <property type="evidence" value="ECO:0007669"/>
    <property type="project" value="UniProtKB-SubCell"/>
</dbReference>
<evidence type="ECO:0000313" key="7">
    <source>
        <dbReference type="Ensembl" id="ENSDCDP00010007119.1"/>
    </source>
</evidence>
<comment type="subcellular location">
    <subcellularLocation>
        <location evidence="1">Cytoplasm</location>
    </subcellularLocation>
</comment>
<gene>
    <name evidence="7" type="primary">ENDOV</name>
</gene>
<keyword evidence="5" id="KW-0378">Hydrolase</keyword>
<dbReference type="GO" id="GO:0006281">
    <property type="term" value="P:DNA repair"/>
    <property type="evidence" value="ECO:0007669"/>
    <property type="project" value="InterPro"/>
</dbReference>
<reference evidence="7" key="3">
    <citation type="submission" date="2025-09" db="UniProtKB">
        <authorList>
            <consortium name="Ensembl"/>
        </authorList>
    </citation>
    <scope>IDENTIFICATION</scope>
</reference>
<dbReference type="GO" id="GO:0003727">
    <property type="term" value="F:single-stranded RNA binding"/>
    <property type="evidence" value="ECO:0007669"/>
    <property type="project" value="TreeGrafter"/>
</dbReference>
<dbReference type="Pfam" id="PF04493">
    <property type="entry name" value="Endonuclease_5"/>
    <property type="match status" value="1"/>
</dbReference>
<dbReference type="GeneTree" id="ENSGT00390000011880"/>
<evidence type="ECO:0000256" key="3">
    <source>
        <dbReference type="ARBA" id="ARBA00022722"/>
    </source>
</evidence>
<dbReference type="Ensembl" id="ENSDCDT00010007364.1">
    <property type="protein sequence ID" value="ENSDCDP00010007119.1"/>
    <property type="gene ID" value="ENSDCDG00010003055.1"/>
</dbReference>
<evidence type="ECO:0000256" key="1">
    <source>
        <dbReference type="ARBA" id="ARBA00004496"/>
    </source>
</evidence>
<evidence type="ECO:0000256" key="6">
    <source>
        <dbReference type="SAM" id="MobiDB-lite"/>
    </source>
</evidence>
<feature type="compositionally biased region" description="Basic and acidic residues" evidence="6">
    <location>
        <begin position="45"/>
        <end position="57"/>
    </location>
</feature>
<evidence type="ECO:0000256" key="4">
    <source>
        <dbReference type="ARBA" id="ARBA00022759"/>
    </source>
</evidence>
<dbReference type="Gene3D" id="3.30.2170.10">
    <property type="entry name" value="archaeoglobus fulgidus dsm 4304 superfamily"/>
    <property type="match status" value="1"/>
</dbReference>
<reference evidence="7 8" key="1">
    <citation type="submission" date="2020-06" db="EMBL/GenBank/DDBJ databases">
        <authorList>
            <consortium name="Wellcome Sanger Institute Data Sharing"/>
        </authorList>
    </citation>
    <scope>NUCLEOTIDE SEQUENCE [LARGE SCALE GENOMIC DNA]</scope>
</reference>
<evidence type="ECO:0000256" key="5">
    <source>
        <dbReference type="ARBA" id="ARBA00022801"/>
    </source>
</evidence>
<organism evidence="7 8">
    <name type="scientific">Denticeps clupeoides</name>
    <name type="common">denticle herring</name>
    <dbReference type="NCBI Taxonomy" id="299321"/>
    <lineage>
        <taxon>Eukaryota</taxon>
        <taxon>Metazoa</taxon>
        <taxon>Chordata</taxon>
        <taxon>Craniata</taxon>
        <taxon>Vertebrata</taxon>
        <taxon>Euteleostomi</taxon>
        <taxon>Actinopterygii</taxon>
        <taxon>Neopterygii</taxon>
        <taxon>Teleostei</taxon>
        <taxon>Clupei</taxon>
        <taxon>Clupeiformes</taxon>
        <taxon>Denticipitoidei</taxon>
        <taxon>Denticipitidae</taxon>
        <taxon>Denticeps</taxon>
    </lineage>
</organism>
<sequence length="370" mass="40341">MEVEITLRGALHPCGIEHGASTRAGPDHAVGKGTVQPEGTSAGWGHRELADEGRLHGAGEGGRGGPVLHQGGRRQRLRPAGGAQFPRAEGKNVEHQWCGYKWGCEAYLDELYLSHVTFFPQVLYEDSQLVTLSAPYVAGFLAFRETPSLLEALKKLERTQPALMPQVVFVDGNGLFHYREFGLACHLGVLSGLPCIGVAKNLLQVQGVAKDKEHASQIQALQKGGDTFPLIAESGRVLGKALRSSDSSSKPVYVSVGHRISLDTAVRLTHACCRHRVPEPIRQKKQRGIFDDAGCHGCHQVALLIYRSLPLWNLLPSPQRFLHCCSRSSSCAHETPEAPWTSRRRGRHALQRVPAQTLSLHKLQKGGGQA</sequence>
<evidence type="ECO:0008006" key="9">
    <source>
        <dbReference type="Google" id="ProtNLM"/>
    </source>
</evidence>
<keyword evidence="3" id="KW-0540">Nuclease</keyword>
<keyword evidence="2" id="KW-0963">Cytoplasm</keyword>
<dbReference type="GO" id="GO:0005730">
    <property type="term" value="C:nucleolus"/>
    <property type="evidence" value="ECO:0007669"/>
    <property type="project" value="TreeGrafter"/>
</dbReference>
<dbReference type="PANTHER" id="PTHR28511">
    <property type="entry name" value="ENDONUCLEASE V"/>
    <property type="match status" value="1"/>
</dbReference>
<accession>A0AAY4AE14</accession>
<protein>
    <recommendedName>
        <fullName evidence="9">Endonuclease V</fullName>
    </recommendedName>
</protein>
<name>A0AAY4AE14_9TELE</name>
<keyword evidence="4" id="KW-0255">Endonuclease</keyword>
<reference evidence="7" key="2">
    <citation type="submission" date="2025-08" db="UniProtKB">
        <authorList>
            <consortium name="Ensembl"/>
        </authorList>
    </citation>
    <scope>IDENTIFICATION</scope>
</reference>
<proteinExistence type="predicted"/>
<evidence type="ECO:0000313" key="8">
    <source>
        <dbReference type="Proteomes" id="UP000694580"/>
    </source>
</evidence>
<dbReference type="CDD" id="cd06559">
    <property type="entry name" value="Endonuclease_V"/>
    <property type="match status" value="1"/>
</dbReference>
<dbReference type="GO" id="GO:0016891">
    <property type="term" value="F:RNA endonuclease activity producing 5'-phosphomonoesters, hydrolytic mechanism"/>
    <property type="evidence" value="ECO:0007669"/>
    <property type="project" value="TreeGrafter"/>
</dbReference>
<evidence type="ECO:0000256" key="2">
    <source>
        <dbReference type="ARBA" id="ARBA00022490"/>
    </source>
</evidence>
<dbReference type="Proteomes" id="UP000694580">
    <property type="component" value="Chromosome 3"/>
</dbReference>
<dbReference type="PANTHER" id="PTHR28511:SF1">
    <property type="entry name" value="ENDONUCLEASE V"/>
    <property type="match status" value="1"/>
</dbReference>
<dbReference type="InterPro" id="IPR007581">
    <property type="entry name" value="Endonuclease-V"/>
</dbReference>